<reference evidence="1" key="1">
    <citation type="submission" date="2023-04" db="EMBL/GenBank/DDBJ databases">
        <title>Candida boidinii NBRC 1967.</title>
        <authorList>
            <person name="Ichikawa N."/>
            <person name="Sato H."/>
            <person name="Tonouchi N."/>
        </authorList>
    </citation>
    <scope>NUCLEOTIDE SEQUENCE</scope>
    <source>
        <strain evidence="1">NBRC 1967</strain>
    </source>
</reference>
<organism evidence="1 2">
    <name type="scientific">Candida boidinii</name>
    <name type="common">Yeast</name>
    <dbReference type="NCBI Taxonomy" id="5477"/>
    <lineage>
        <taxon>Eukaryota</taxon>
        <taxon>Fungi</taxon>
        <taxon>Dikarya</taxon>
        <taxon>Ascomycota</taxon>
        <taxon>Saccharomycotina</taxon>
        <taxon>Pichiomycetes</taxon>
        <taxon>Pichiales</taxon>
        <taxon>Pichiaceae</taxon>
        <taxon>Ogataea</taxon>
        <taxon>Ogataea/Candida clade</taxon>
    </lineage>
</organism>
<gene>
    <name evidence="1" type="ORF">Cboi01_000382400</name>
</gene>
<keyword evidence="2" id="KW-1185">Reference proteome</keyword>
<proteinExistence type="predicted"/>
<evidence type="ECO:0000313" key="2">
    <source>
        <dbReference type="Proteomes" id="UP001165101"/>
    </source>
</evidence>
<dbReference type="Proteomes" id="UP001165101">
    <property type="component" value="Unassembled WGS sequence"/>
</dbReference>
<protein>
    <submittedName>
        <fullName evidence="1">Unnamed protein product</fullName>
    </submittedName>
</protein>
<accession>A0ACB5TUC0</accession>
<dbReference type="EMBL" id="BSXV01002239">
    <property type="protein sequence ID" value="GME95249.1"/>
    <property type="molecule type" value="Genomic_DNA"/>
</dbReference>
<sequence>MFNIRKFFNLTRSQFELAKFTFYLLTPISVMYYVGIDTDRKFSVPGYWPDPDTLNKIPKEPYEIQAELARMRAAKIERRKRLEEKAKALGISPDDEDNEITETSTQAATTETSTTA</sequence>
<name>A0ACB5TUC0_CANBO</name>
<evidence type="ECO:0000313" key="1">
    <source>
        <dbReference type="EMBL" id="GME95249.1"/>
    </source>
</evidence>
<comment type="caution">
    <text evidence="1">The sequence shown here is derived from an EMBL/GenBank/DDBJ whole genome shotgun (WGS) entry which is preliminary data.</text>
</comment>